<dbReference type="SUPFAM" id="SSF55073">
    <property type="entry name" value="Nucleotide cyclase"/>
    <property type="match status" value="1"/>
</dbReference>
<keyword evidence="3" id="KW-1185">Reference proteome</keyword>
<dbReference type="InterPro" id="IPR050697">
    <property type="entry name" value="Adenylyl/Guanylyl_Cyclase_3/4"/>
</dbReference>
<dbReference type="Pfam" id="PF00211">
    <property type="entry name" value="Guanylate_cyc"/>
    <property type="match status" value="1"/>
</dbReference>
<evidence type="ECO:0000259" key="1">
    <source>
        <dbReference type="PROSITE" id="PS50125"/>
    </source>
</evidence>
<organism evidence="2 3">
    <name type="scientific">Spiribacter vilamensis</name>
    <dbReference type="NCBI Taxonomy" id="531306"/>
    <lineage>
        <taxon>Bacteria</taxon>
        <taxon>Pseudomonadati</taxon>
        <taxon>Pseudomonadota</taxon>
        <taxon>Gammaproteobacteria</taxon>
        <taxon>Chromatiales</taxon>
        <taxon>Ectothiorhodospiraceae</taxon>
        <taxon>Spiribacter</taxon>
    </lineage>
</organism>
<protein>
    <submittedName>
        <fullName evidence="2">Class 3 adenylate cyclase</fullName>
    </submittedName>
</protein>
<dbReference type="OrthoDB" id="9806704at2"/>
<reference evidence="2 3" key="1">
    <citation type="submission" date="2019-02" db="EMBL/GenBank/DDBJ databases">
        <title>Genomic Encyclopedia of Type Strains, Phase IV (KMG-IV): sequencing the most valuable type-strain genomes for metagenomic binning, comparative biology and taxonomic classification.</title>
        <authorList>
            <person name="Goeker M."/>
        </authorList>
    </citation>
    <scope>NUCLEOTIDE SEQUENCE [LARGE SCALE GENOMIC DNA]</scope>
    <source>
        <strain evidence="2 3">DSM 21056</strain>
    </source>
</reference>
<sequence>MESPGRYRYRPANTLYAASHDWFSPYLSRPVRELLDAGPHARSLLRSPRNVDVCILFTDIRGFTDLSRTIGSDRLFRTVDACIGRQIRIIEHYDGYVDNFTGDGLMAVFEGPDMTDSACRCALEVVSRALPAVRYGEAALAPIGAGLHRGDVAMGTLGCESRLTHTAIGDTVNRAARLTGFARGRDVVISERIRRGLSAETAARFAPVQADRRRTDIDAIAPIYRSRCG</sequence>
<dbReference type="AlphaFoldDB" id="A0A4Q8D2A5"/>
<dbReference type="GO" id="GO:0004016">
    <property type="term" value="F:adenylate cyclase activity"/>
    <property type="evidence" value="ECO:0007669"/>
    <property type="project" value="UniProtKB-ARBA"/>
</dbReference>
<dbReference type="CDD" id="cd07302">
    <property type="entry name" value="CHD"/>
    <property type="match status" value="1"/>
</dbReference>
<dbReference type="RefSeq" id="WP_130503659.1">
    <property type="nucleotide sequence ID" value="NZ_SHLI01000001.1"/>
</dbReference>
<dbReference type="PANTHER" id="PTHR43081">
    <property type="entry name" value="ADENYLATE CYCLASE, TERMINAL-DIFFERENTIATION SPECIFIC-RELATED"/>
    <property type="match status" value="1"/>
</dbReference>
<dbReference type="PROSITE" id="PS50125">
    <property type="entry name" value="GUANYLATE_CYCLASE_2"/>
    <property type="match status" value="1"/>
</dbReference>
<dbReference type="EMBL" id="SHLI01000001">
    <property type="protein sequence ID" value="RZU99427.1"/>
    <property type="molecule type" value="Genomic_DNA"/>
</dbReference>
<name>A0A4Q8D2A5_9GAMM</name>
<accession>A0A4Q8D2A5</accession>
<dbReference type="Gene3D" id="3.30.70.1230">
    <property type="entry name" value="Nucleotide cyclase"/>
    <property type="match status" value="1"/>
</dbReference>
<dbReference type="SMART" id="SM00044">
    <property type="entry name" value="CYCc"/>
    <property type="match status" value="1"/>
</dbReference>
<evidence type="ECO:0000313" key="2">
    <source>
        <dbReference type="EMBL" id="RZU99427.1"/>
    </source>
</evidence>
<dbReference type="Proteomes" id="UP000292298">
    <property type="component" value="Unassembled WGS sequence"/>
</dbReference>
<evidence type="ECO:0000313" key="3">
    <source>
        <dbReference type="Proteomes" id="UP000292298"/>
    </source>
</evidence>
<proteinExistence type="predicted"/>
<dbReference type="InterPro" id="IPR001054">
    <property type="entry name" value="A/G_cyclase"/>
</dbReference>
<dbReference type="GO" id="GO:0035556">
    <property type="term" value="P:intracellular signal transduction"/>
    <property type="evidence" value="ECO:0007669"/>
    <property type="project" value="InterPro"/>
</dbReference>
<dbReference type="GO" id="GO:0009190">
    <property type="term" value="P:cyclic nucleotide biosynthetic process"/>
    <property type="evidence" value="ECO:0007669"/>
    <property type="project" value="InterPro"/>
</dbReference>
<dbReference type="InterPro" id="IPR029787">
    <property type="entry name" value="Nucleotide_cyclase"/>
</dbReference>
<feature type="domain" description="Guanylate cyclase" evidence="1">
    <location>
        <begin position="54"/>
        <end position="179"/>
    </location>
</feature>
<gene>
    <name evidence="2" type="ORF">EV698_1717</name>
</gene>
<comment type="caution">
    <text evidence="2">The sequence shown here is derived from an EMBL/GenBank/DDBJ whole genome shotgun (WGS) entry which is preliminary data.</text>
</comment>
<dbReference type="PANTHER" id="PTHR43081:SF1">
    <property type="entry name" value="ADENYLATE CYCLASE, TERMINAL-DIFFERENTIATION SPECIFIC"/>
    <property type="match status" value="1"/>
</dbReference>